<evidence type="ECO:0000256" key="3">
    <source>
        <dbReference type="SAM" id="Phobius"/>
    </source>
</evidence>
<dbReference type="Proteomes" id="UP001519343">
    <property type="component" value="Unassembled WGS sequence"/>
</dbReference>
<feature type="transmembrane region" description="Helical" evidence="3">
    <location>
        <begin position="60"/>
        <end position="80"/>
    </location>
</feature>
<dbReference type="InterPro" id="IPR037185">
    <property type="entry name" value="EmrE-like"/>
</dbReference>
<comment type="caution">
    <text evidence="5">The sequence shown here is derived from an EMBL/GenBank/DDBJ whole genome shotgun (WGS) entry which is preliminary data.</text>
</comment>
<dbReference type="InterPro" id="IPR000620">
    <property type="entry name" value="EamA_dom"/>
</dbReference>
<feature type="transmembrane region" description="Helical" evidence="3">
    <location>
        <begin position="117"/>
        <end position="135"/>
    </location>
</feature>
<dbReference type="EMBL" id="JAGGKT010000018">
    <property type="protein sequence ID" value="MBP1934259.1"/>
    <property type="molecule type" value="Genomic_DNA"/>
</dbReference>
<reference evidence="5 6" key="1">
    <citation type="submission" date="2021-03" db="EMBL/GenBank/DDBJ databases">
        <title>Genomic Encyclopedia of Type Strains, Phase IV (KMG-IV): sequencing the most valuable type-strain genomes for metagenomic binning, comparative biology and taxonomic classification.</title>
        <authorList>
            <person name="Goeker M."/>
        </authorList>
    </citation>
    <scope>NUCLEOTIDE SEQUENCE [LARGE SCALE GENOMIC DNA]</scope>
    <source>
        <strain evidence="5 6">DSM 24738</strain>
    </source>
</reference>
<evidence type="ECO:0000313" key="5">
    <source>
        <dbReference type="EMBL" id="MBP1934259.1"/>
    </source>
</evidence>
<feature type="domain" description="EamA" evidence="4">
    <location>
        <begin position="2"/>
        <end position="134"/>
    </location>
</feature>
<feature type="transmembrane region" description="Helical" evidence="3">
    <location>
        <begin position="236"/>
        <end position="256"/>
    </location>
</feature>
<evidence type="ECO:0000259" key="4">
    <source>
        <dbReference type="Pfam" id="PF00892"/>
    </source>
</evidence>
<evidence type="ECO:0000256" key="2">
    <source>
        <dbReference type="ARBA" id="ARBA00007362"/>
    </source>
</evidence>
<name>A0ABS4GVH6_9BACL</name>
<dbReference type="RefSeq" id="WP_209812265.1">
    <property type="nucleotide sequence ID" value="NZ_JAGGKT010000018.1"/>
</dbReference>
<keyword evidence="3" id="KW-0472">Membrane</keyword>
<protein>
    <submittedName>
        <fullName evidence="5">Drug/metabolite transporter (DMT)-like permease</fullName>
    </submittedName>
</protein>
<evidence type="ECO:0000313" key="6">
    <source>
        <dbReference type="Proteomes" id="UP001519343"/>
    </source>
</evidence>
<comment type="subcellular location">
    <subcellularLocation>
        <location evidence="1">Endomembrane system</location>
        <topology evidence="1">Multi-pass membrane protein</topology>
    </subcellularLocation>
</comment>
<gene>
    <name evidence="5" type="ORF">J2Z37_004278</name>
</gene>
<evidence type="ECO:0000256" key="1">
    <source>
        <dbReference type="ARBA" id="ARBA00004127"/>
    </source>
</evidence>
<feature type="transmembrane region" description="Helical" evidence="3">
    <location>
        <begin position="177"/>
        <end position="195"/>
    </location>
</feature>
<keyword evidence="3" id="KW-0812">Transmembrane</keyword>
<dbReference type="Gene3D" id="1.10.3730.20">
    <property type="match status" value="1"/>
</dbReference>
<feature type="transmembrane region" description="Helical" evidence="3">
    <location>
        <begin position="6"/>
        <end position="23"/>
    </location>
</feature>
<accession>A0ABS4GVH6</accession>
<dbReference type="Pfam" id="PF00892">
    <property type="entry name" value="EamA"/>
    <property type="match status" value="2"/>
</dbReference>
<keyword evidence="6" id="KW-1185">Reference proteome</keyword>
<dbReference type="SUPFAM" id="SSF103481">
    <property type="entry name" value="Multidrug resistance efflux transporter EmrE"/>
    <property type="match status" value="2"/>
</dbReference>
<organism evidence="5 6">
    <name type="scientific">Ammoniphilus resinae</name>
    <dbReference type="NCBI Taxonomy" id="861532"/>
    <lineage>
        <taxon>Bacteria</taxon>
        <taxon>Bacillati</taxon>
        <taxon>Bacillota</taxon>
        <taxon>Bacilli</taxon>
        <taxon>Bacillales</taxon>
        <taxon>Paenibacillaceae</taxon>
        <taxon>Aneurinibacillus group</taxon>
        <taxon>Ammoniphilus</taxon>
    </lineage>
</organism>
<sequence length="280" mass="31135">MWFMIAVLSAVVFGATGFLMKVSQMAKGSLQHLLFGLYLTGALGFYVNSLFEGNMILNDWSLWLAGLLIGLGSAGGNLLFMKVLEYGPASLSSPLMNMYVVLIVLVSTWYYKEPLSLMELIAITFIFISIVLISVRKEPITIKEKKWYLLIVCVILLFAVRNGGLKVTEEMGMANTQILFLSYLLSCIWFGWTAWKAKESTESIRVGLKWGAIAGLFSYGGLQLYAFALAIGKANVVIPIFATNSLVMVFGSILLYKERLNQLQKVALFFLLLGLIFIRA</sequence>
<feature type="transmembrane region" description="Helical" evidence="3">
    <location>
        <begin position="30"/>
        <end position="48"/>
    </location>
</feature>
<proteinExistence type="inferred from homology"/>
<feature type="transmembrane region" description="Helical" evidence="3">
    <location>
        <begin position="92"/>
        <end position="111"/>
    </location>
</feature>
<feature type="transmembrane region" description="Helical" evidence="3">
    <location>
        <begin position="147"/>
        <end position="165"/>
    </location>
</feature>
<feature type="domain" description="EamA" evidence="4">
    <location>
        <begin position="146"/>
        <end position="278"/>
    </location>
</feature>
<comment type="similarity">
    <text evidence="2">Belongs to the EamA transporter family.</text>
</comment>
<keyword evidence="3" id="KW-1133">Transmembrane helix</keyword>
<feature type="transmembrane region" description="Helical" evidence="3">
    <location>
        <begin position="207"/>
        <end position="230"/>
    </location>
</feature>